<evidence type="ECO:0000313" key="5">
    <source>
        <dbReference type="Proteomes" id="UP000253094"/>
    </source>
</evidence>
<name>A0A367F6A1_9ACTN</name>
<dbReference type="OrthoDB" id="2339873at2"/>
<evidence type="ECO:0000313" key="4">
    <source>
        <dbReference type="EMBL" id="RCG25888.1"/>
    </source>
</evidence>
<feature type="short sequence motif" description="GXSXG" evidence="2">
    <location>
        <begin position="51"/>
        <end position="55"/>
    </location>
</feature>
<dbReference type="EMBL" id="QOIL01000021">
    <property type="protein sequence ID" value="RCG25888.1"/>
    <property type="molecule type" value="Genomic_DNA"/>
</dbReference>
<organism evidence="4 5">
    <name type="scientific">Sphaerisporangium album</name>
    <dbReference type="NCBI Taxonomy" id="509200"/>
    <lineage>
        <taxon>Bacteria</taxon>
        <taxon>Bacillati</taxon>
        <taxon>Actinomycetota</taxon>
        <taxon>Actinomycetes</taxon>
        <taxon>Streptosporangiales</taxon>
        <taxon>Streptosporangiaceae</taxon>
        <taxon>Sphaerisporangium</taxon>
    </lineage>
</organism>
<dbReference type="InterPro" id="IPR016035">
    <property type="entry name" value="Acyl_Trfase/lysoPLipase"/>
</dbReference>
<reference evidence="4 5" key="1">
    <citation type="submission" date="2018-06" db="EMBL/GenBank/DDBJ databases">
        <title>Sphaerisporangium craniellae sp. nov., isolated from a marine sponge in the South China Sea.</title>
        <authorList>
            <person name="Li L."/>
        </authorList>
    </citation>
    <scope>NUCLEOTIDE SEQUENCE [LARGE SCALE GENOMIC DNA]</scope>
    <source>
        <strain evidence="4 5">CCTCC AA 208026</strain>
    </source>
</reference>
<dbReference type="GO" id="GO:0016042">
    <property type="term" value="P:lipid catabolic process"/>
    <property type="evidence" value="ECO:0007669"/>
    <property type="project" value="UniProtKB-UniRule"/>
</dbReference>
<dbReference type="PROSITE" id="PS51635">
    <property type="entry name" value="PNPLA"/>
    <property type="match status" value="1"/>
</dbReference>
<evidence type="ECO:0000256" key="1">
    <source>
        <dbReference type="ARBA" id="ARBA00023098"/>
    </source>
</evidence>
<keyword evidence="2" id="KW-0378">Hydrolase</keyword>
<sequence length="283" mass="28861">MNRHSSHGETTSFHALVLGGGGPVGASWMATLVNGLVSAGVPLPEADVVLGTSAGAVVGSWLTMSPENLAAVPGHMRERAARHAGTAQAGQGDKALLRRMAAAHGNDPRAIGRAALAAIPPISAEQAEGLWKSALPDGPWPDRLGIFAVDTDTGTARQWTAQDGIPLPVAVACSTAAPGAAPPVAVGDSVWVDGGVRSGTNADLLVGDGPGRVLIMAPIPSPNLAREEAILTERGHSVRVIVSDSFITKPSDALDPNFIDTAIAAGTKQTADLAAKLAQWWQS</sequence>
<feature type="domain" description="PNPLA" evidence="3">
    <location>
        <begin position="16"/>
        <end position="206"/>
    </location>
</feature>
<proteinExistence type="predicted"/>
<dbReference type="RefSeq" id="WP_114032377.1">
    <property type="nucleotide sequence ID" value="NZ_QOIL01000021.1"/>
</dbReference>
<dbReference type="GO" id="GO:0016787">
    <property type="term" value="F:hydrolase activity"/>
    <property type="evidence" value="ECO:0007669"/>
    <property type="project" value="UniProtKB-UniRule"/>
</dbReference>
<dbReference type="Proteomes" id="UP000253094">
    <property type="component" value="Unassembled WGS sequence"/>
</dbReference>
<keyword evidence="2" id="KW-0442">Lipid degradation</keyword>
<dbReference type="Gene3D" id="3.40.1090.10">
    <property type="entry name" value="Cytosolic phospholipase A2 catalytic domain"/>
    <property type="match status" value="2"/>
</dbReference>
<evidence type="ECO:0000259" key="3">
    <source>
        <dbReference type="PROSITE" id="PS51635"/>
    </source>
</evidence>
<keyword evidence="1 2" id="KW-0443">Lipid metabolism</keyword>
<feature type="short sequence motif" description="GXGXXG" evidence="2">
    <location>
        <begin position="20"/>
        <end position="25"/>
    </location>
</feature>
<keyword evidence="5" id="KW-1185">Reference proteome</keyword>
<feature type="short sequence motif" description="DGA/G" evidence="2">
    <location>
        <begin position="193"/>
        <end position="195"/>
    </location>
</feature>
<dbReference type="Pfam" id="PF01734">
    <property type="entry name" value="Patatin"/>
    <property type="match status" value="1"/>
</dbReference>
<feature type="active site" description="Nucleophile" evidence="2">
    <location>
        <position position="53"/>
    </location>
</feature>
<evidence type="ECO:0000256" key="2">
    <source>
        <dbReference type="PROSITE-ProRule" id="PRU01161"/>
    </source>
</evidence>
<dbReference type="AlphaFoldDB" id="A0A367F6A1"/>
<dbReference type="SUPFAM" id="SSF52151">
    <property type="entry name" value="FabD/lysophospholipase-like"/>
    <property type="match status" value="1"/>
</dbReference>
<protein>
    <recommendedName>
        <fullName evidence="3">PNPLA domain-containing protein</fullName>
    </recommendedName>
</protein>
<comment type="caution">
    <text evidence="4">The sequence shown here is derived from an EMBL/GenBank/DDBJ whole genome shotgun (WGS) entry which is preliminary data.</text>
</comment>
<dbReference type="InterPro" id="IPR002641">
    <property type="entry name" value="PNPLA_dom"/>
</dbReference>
<feature type="active site" description="Proton acceptor" evidence="2">
    <location>
        <position position="193"/>
    </location>
</feature>
<gene>
    <name evidence="4" type="ORF">DQ384_30725</name>
</gene>
<accession>A0A367F6A1</accession>